<dbReference type="EMBL" id="JACSEA010000013">
    <property type="protein sequence ID" value="KAF7386631.1"/>
    <property type="molecule type" value="Genomic_DNA"/>
</dbReference>
<organism evidence="1 2">
    <name type="scientific">Vespula vulgaris</name>
    <name type="common">Yellow jacket</name>
    <name type="synonym">Wasp</name>
    <dbReference type="NCBI Taxonomy" id="7454"/>
    <lineage>
        <taxon>Eukaryota</taxon>
        <taxon>Metazoa</taxon>
        <taxon>Ecdysozoa</taxon>
        <taxon>Arthropoda</taxon>
        <taxon>Hexapoda</taxon>
        <taxon>Insecta</taxon>
        <taxon>Pterygota</taxon>
        <taxon>Neoptera</taxon>
        <taxon>Endopterygota</taxon>
        <taxon>Hymenoptera</taxon>
        <taxon>Apocrita</taxon>
        <taxon>Aculeata</taxon>
        <taxon>Vespoidea</taxon>
        <taxon>Vespidae</taxon>
        <taxon>Vespinae</taxon>
        <taxon>Vespula</taxon>
    </lineage>
</organism>
<gene>
    <name evidence="1" type="ORF">HZH66_011083</name>
</gene>
<keyword evidence="2" id="KW-1185">Reference proteome</keyword>
<dbReference type="Proteomes" id="UP000614350">
    <property type="component" value="Unassembled WGS sequence"/>
</dbReference>
<reference evidence="1" key="1">
    <citation type="journal article" date="2020" name="G3 (Bethesda)">
        <title>High-Quality Assemblies for Three Invasive Social Wasps from the &lt;i&gt;Vespula&lt;/i&gt; Genus.</title>
        <authorList>
            <person name="Harrop T.W.R."/>
            <person name="Guhlin J."/>
            <person name="McLaughlin G.M."/>
            <person name="Permina E."/>
            <person name="Stockwell P."/>
            <person name="Gilligan J."/>
            <person name="Le Lec M.F."/>
            <person name="Gruber M.A.M."/>
            <person name="Quinn O."/>
            <person name="Lovegrove M."/>
            <person name="Duncan E.J."/>
            <person name="Remnant E.J."/>
            <person name="Van Eeckhoven J."/>
            <person name="Graham B."/>
            <person name="Knapp R.A."/>
            <person name="Langford K.W."/>
            <person name="Kronenberg Z."/>
            <person name="Press M.O."/>
            <person name="Eacker S.M."/>
            <person name="Wilson-Rankin E.E."/>
            <person name="Purcell J."/>
            <person name="Lester P.J."/>
            <person name="Dearden P.K."/>
        </authorList>
    </citation>
    <scope>NUCLEOTIDE SEQUENCE</scope>
    <source>
        <strain evidence="1">Marl-1</strain>
    </source>
</reference>
<name>A0A834JDT3_VESVU</name>
<sequence>MSESNSRVAFNKSSRPYLRETKKEKISDSSGSIVVLSHVEAFGLGKVPFARSKNYLAESNFEADSGEWGTRD</sequence>
<proteinExistence type="predicted"/>
<evidence type="ECO:0000313" key="2">
    <source>
        <dbReference type="Proteomes" id="UP000614350"/>
    </source>
</evidence>
<accession>A0A834JDT3</accession>
<comment type="caution">
    <text evidence="1">The sequence shown here is derived from an EMBL/GenBank/DDBJ whole genome shotgun (WGS) entry which is preliminary data.</text>
</comment>
<dbReference type="AlphaFoldDB" id="A0A834JDT3"/>
<evidence type="ECO:0000313" key="1">
    <source>
        <dbReference type="EMBL" id="KAF7386631.1"/>
    </source>
</evidence>
<protein>
    <submittedName>
        <fullName evidence="1">Uncharacterized protein</fullName>
    </submittedName>
</protein>